<evidence type="ECO:0000259" key="6">
    <source>
        <dbReference type="Pfam" id="PF04116"/>
    </source>
</evidence>
<gene>
    <name evidence="7" type="ORF">IFR04_006114</name>
</gene>
<dbReference type="GO" id="GO:0008610">
    <property type="term" value="P:lipid biosynthetic process"/>
    <property type="evidence" value="ECO:0007669"/>
    <property type="project" value="InterPro"/>
</dbReference>
<dbReference type="InterPro" id="IPR050307">
    <property type="entry name" value="Sterol_Desaturase_Related"/>
</dbReference>
<accession>A0A8H7TL25</accession>
<dbReference type="InterPro" id="IPR006694">
    <property type="entry name" value="Fatty_acid_hydroxylase"/>
</dbReference>
<sequence length="368" mass="43139">MATNTITTAPEAGNKSTAPATSIVRNPKDSMKSTWRTWDRKTWNHEQKIMDLLGLHPTDLNREVPVFAKTDKMAYVPHMEGHKWILFHALWPLLVHQVYIYITGKNMHWAAAFLFYSITYKFNAIREIHKMRELGHQYGYLDGDKHERDQVPDSRTKEVLHSLTSTATIRPIVSCFLAYATSQDPFSTFSWHLPLEIGAYGAILDFWFYWYHRVMHENETLWSFHRTHHLTKHPSPLLSLYADSVQEVFDIIGIPIITYGTMKLMGMPMGFADWWICQQYVVFTELWGHSGLRLYITPPTTFTPVLKFFDAELLTEDHDLHHRKGWKNSHNYGKQTRLWDRLFGTCHERIEAVESNIDWDTPVSLSLW</sequence>
<keyword evidence="4" id="KW-0472">Membrane</keyword>
<keyword evidence="3" id="KW-1133">Transmembrane helix</keyword>
<evidence type="ECO:0000256" key="2">
    <source>
        <dbReference type="ARBA" id="ARBA00022692"/>
    </source>
</evidence>
<feature type="region of interest" description="Disordered" evidence="5">
    <location>
        <begin position="1"/>
        <end position="23"/>
    </location>
</feature>
<dbReference type="Proteomes" id="UP000664132">
    <property type="component" value="Unassembled WGS sequence"/>
</dbReference>
<dbReference type="GO" id="GO:0016491">
    <property type="term" value="F:oxidoreductase activity"/>
    <property type="evidence" value="ECO:0007669"/>
    <property type="project" value="InterPro"/>
</dbReference>
<dbReference type="OrthoDB" id="6354873at2759"/>
<name>A0A8H7TL25_9HELO</name>
<comment type="caution">
    <text evidence="7">The sequence shown here is derived from an EMBL/GenBank/DDBJ whole genome shotgun (WGS) entry which is preliminary data.</text>
</comment>
<evidence type="ECO:0000313" key="8">
    <source>
        <dbReference type="Proteomes" id="UP000664132"/>
    </source>
</evidence>
<evidence type="ECO:0000313" key="7">
    <source>
        <dbReference type="EMBL" id="KAG4420728.1"/>
    </source>
</evidence>
<dbReference type="PANTHER" id="PTHR11863">
    <property type="entry name" value="STEROL DESATURASE"/>
    <property type="match status" value="1"/>
</dbReference>
<keyword evidence="8" id="KW-1185">Reference proteome</keyword>
<dbReference type="Pfam" id="PF04116">
    <property type="entry name" value="FA_hydroxylase"/>
    <property type="match status" value="1"/>
</dbReference>
<protein>
    <recommendedName>
        <fullName evidence="6">Fatty acid hydroxylase domain-containing protein</fullName>
    </recommendedName>
</protein>
<dbReference type="GO" id="GO:0016020">
    <property type="term" value="C:membrane"/>
    <property type="evidence" value="ECO:0007669"/>
    <property type="project" value="UniProtKB-SubCell"/>
</dbReference>
<reference evidence="7" key="1">
    <citation type="submission" date="2021-02" db="EMBL/GenBank/DDBJ databases">
        <title>Genome sequence Cadophora malorum strain M34.</title>
        <authorList>
            <person name="Stefanovic E."/>
            <person name="Vu D."/>
            <person name="Scully C."/>
            <person name="Dijksterhuis J."/>
            <person name="Roader J."/>
            <person name="Houbraken J."/>
        </authorList>
    </citation>
    <scope>NUCLEOTIDE SEQUENCE</scope>
    <source>
        <strain evidence="7">M34</strain>
    </source>
</reference>
<proteinExistence type="predicted"/>
<dbReference type="EMBL" id="JAFJYH010000078">
    <property type="protein sequence ID" value="KAG4420728.1"/>
    <property type="molecule type" value="Genomic_DNA"/>
</dbReference>
<feature type="domain" description="Fatty acid hydroxylase" evidence="6">
    <location>
        <begin position="202"/>
        <end position="345"/>
    </location>
</feature>
<dbReference type="AlphaFoldDB" id="A0A8H7TL25"/>
<dbReference type="GO" id="GO:0005506">
    <property type="term" value="F:iron ion binding"/>
    <property type="evidence" value="ECO:0007669"/>
    <property type="project" value="InterPro"/>
</dbReference>
<evidence type="ECO:0000256" key="5">
    <source>
        <dbReference type="SAM" id="MobiDB-lite"/>
    </source>
</evidence>
<evidence type="ECO:0000256" key="1">
    <source>
        <dbReference type="ARBA" id="ARBA00004370"/>
    </source>
</evidence>
<keyword evidence="2" id="KW-0812">Transmembrane</keyword>
<evidence type="ECO:0000256" key="4">
    <source>
        <dbReference type="ARBA" id="ARBA00023136"/>
    </source>
</evidence>
<evidence type="ECO:0000256" key="3">
    <source>
        <dbReference type="ARBA" id="ARBA00022989"/>
    </source>
</evidence>
<organism evidence="7 8">
    <name type="scientific">Cadophora malorum</name>
    <dbReference type="NCBI Taxonomy" id="108018"/>
    <lineage>
        <taxon>Eukaryota</taxon>
        <taxon>Fungi</taxon>
        <taxon>Dikarya</taxon>
        <taxon>Ascomycota</taxon>
        <taxon>Pezizomycotina</taxon>
        <taxon>Leotiomycetes</taxon>
        <taxon>Helotiales</taxon>
        <taxon>Ploettnerulaceae</taxon>
        <taxon>Cadophora</taxon>
    </lineage>
</organism>
<comment type="subcellular location">
    <subcellularLocation>
        <location evidence="1">Membrane</location>
    </subcellularLocation>
</comment>